<dbReference type="InterPro" id="IPR004358">
    <property type="entry name" value="Sig_transdc_His_kin-like_C"/>
</dbReference>
<dbReference type="PANTHER" id="PTHR43642:SF1">
    <property type="entry name" value="HYBRID SIGNAL TRANSDUCTION HISTIDINE KINASE G"/>
    <property type="match status" value="1"/>
</dbReference>
<dbReference type="Pfam" id="PF01590">
    <property type="entry name" value="GAF"/>
    <property type="match status" value="1"/>
</dbReference>
<dbReference type="EMBL" id="DSPX01000112">
    <property type="protein sequence ID" value="HGG01154.1"/>
    <property type="molecule type" value="Genomic_DNA"/>
</dbReference>
<dbReference type="InterPro" id="IPR036097">
    <property type="entry name" value="HisK_dim/P_sf"/>
</dbReference>
<keyword evidence="4" id="KW-0808">Transferase</keyword>
<dbReference type="CDD" id="cd00082">
    <property type="entry name" value="HisKA"/>
    <property type="match status" value="1"/>
</dbReference>
<dbReference type="AlphaFoldDB" id="A0A7C3VGW6"/>
<dbReference type="SUPFAM" id="SSF55781">
    <property type="entry name" value="GAF domain-like"/>
    <property type="match status" value="1"/>
</dbReference>
<evidence type="ECO:0000259" key="7">
    <source>
        <dbReference type="PROSITE" id="PS50109"/>
    </source>
</evidence>
<dbReference type="PANTHER" id="PTHR43642">
    <property type="entry name" value="HYBRID SIGNAL TRANSDUCTION HISTIDINE KINASE G"/>
    <property type="match status" value="1"/>
</dbReference>
<protein>
    <recommendedName>
        <fullName evidence="2">histidine kinase</fullName>
        <ecNumber evidence="2">2.7.13.3</ecNumber>
    </recommendedName>
</protein>
<dbReference type="InterPro" id="IPR029016">
    <property type="entry name" value="GAF-like_dom_sf"/>
</dbReference>
<feature type="transmembrane region" description="Helical" evidence="6">
    <location>
        <begin position="23"/>
        <end position="48"/>
    </location>
</feature>
<dbReference type="SMART" id="SM00388">
    <property type="entry name" value="HisKA"/>
    <property type="match status" value="1"/>
</dbReference>
<keyword evidence="6" id="KW-1133">Transmembrane helix</keyword>
<dbReference type="InterPro" id="IPR053159">
    <property type="entry name" value="Hybrid_Histidine_Kinase"/>
</dbReference>
<keyword evidence="5" id="KW-0902">Two-component regulatory system</keyword>
<dbReference type="InterPro" id="IPR036890">
    <property type="entry name" value="HATPase_C_sf"/>
</dbReference>
<dbReference type="PROSITE" id="PS50109">
    <property type="entry name" value="HIS_KIN"/>
    <property type="match status" value="1"/>
</dbReference>
<sequence length="919" mass="101912">MSAEKHIPDLQQLPEMTDPEKLAALRILSSLVSPTYISAPLLLPLVIVKMVHLSVTYGNAPLSSFAYGLYGLVLTGIILDIETGYQFGELALNILEQFHANYLKTKIFYTVGVHIIYGKHHVKEIIPLLKEGYTRGLETGELELGYSAKEIAQYSYLSGAQLADLETDVAGYCQALAQFKQADALNYTRIVHQVLLNLLGSQKNPWELAGAVYDEQQMLPFHLEAKDGTGLHFLYFHKMLLCYLFEQPEQAFENARLAEQYLGAVTGQLNVPLFSFYDSLVRLGVCRGGEEEAAHLLCVQTNQEKLQKWAQHAPMNFGHKWKLVQAEIYRVQGDNLAAIEAYDHAIALAQEYEYLNDEALACELAAKFYLQWGKPKIASVYLVDAYYAYARWGAAAKIEDLENRYPLLLAPVLQQQQQRQNVRETLAGSSSISSTAKTITGTTATSEMLDLPAIIKASQALSSEIHLNQLLSSLMEVTLENAGADAGALILKEEDSWVVAIHCNKLQDCLFHSLLADQSQVVPLSMINYVKHAKQTLVFDDVTAEIKFAADPYIIKHQPKSVLCTPIRDRGKVKGILYLENKLTVGAFTHDRVFLLNILVAQAAISLENARLYRQSQEYAEKLENSLHDLQEMQLQLVQSEKMSALGNLVAGIAHEINNPLGFLAGNLQPARDYVQDLFGLLDLYQEQFPEPGAAISSEIAAIDLEYLREDLPSLLASMNAGVERIRHISDSLRIFSRSDTDVAIPCNLHSGIDSTLLILKHRLKATDQRPAIQIVKDYGDLPLVECFLGQLNQVFMNLLANAIDAIEESNQGRSFSDIKTRPNLLRIKTALNPDGESVSILIQDNGTGMSAAVKQKIFDHLFTTKAVGKGTGLGLSIARQIIVEKHGGKIEVNSTLGQGAEFVITIPVSRPHFSEAHK</sequence>
<feature type="transmembrane region" description="Helical" evidence="6">
    <location>
        <begin position="60"/>
        <end position="79"/>
    </location>
</feature>
<name>A0A7C3VGW6_9CYAN</name>
<dbReference type="EC" id="2.7.13.3" evidence="2"/>
<dbReference type="Gene3D" id="3.30.450.40">
    <property type="match status" value="1"/>
</dbReference>
<keyword evidence="6" id="KW-0472">Membrane</keyword>
<dbReference type="InterPro" id="IPR003661">
    <property type="entry name" value="HisK_dim/P_dom"/>
</dbReference>
<keyword evidence="3" id="KW-0597">Phosphoprotein</keyword>
<dbReference type="InterPro" id="IPR005467">
    <property type="entry name" value="His_kinase_dom"/>
</dbReference>
<evidence type="ECO:0000313" key="8">
    <source>
        <dbReference type="EMBL" id="HGG01154.1"/>
    </source>
</evidence>
<evidence type="ECO:0000256" key="4">
    <source>
        <dbReference type="ARBA" id="ARBA00022777"/>
    </source>
</evidence>
<evidence type="ECO:0000256" key="5">
    <source>
        <dbReference type="ARBA" id="ARBA00023012"/>
    </source>
</evidence>
<dbReference type="GO" id="GO:0000155">
    <property type="term" value="F:phosphorelay sensor kinase activity"/>
    <property type="evidence" value="ECO:0007669"/>
    <property type="project" value="InterPro"/>
</dbReference>
<dbReference type="Gene3D" id="3.30.565.10">
    <property type="entry name" value="Histidine kinase-like ATPase, C-terminal domain"/>
    <property type="match status" value="1"/>
</dbReference>
<dbReference type="SMART" id="SM00387">
    <property type="entry name" value="HATPase_c"/>
    <property type="match status" value="1"/>
</dbReference>
<keyword evidence="6" id="KW-0812">Transmembrane</keyword>
<dbReference type="SUPFAM" id="SSF47384">
    <property type="entry name" value="Homodimeric domain of signal transducing histidine kinase"/>
    <property type="match status" value="1"/>
</dbReference>
<proteinExistence type="predicted"/>
<evidence type="ECO:0000256" key="6">
    <source>
        <dbReference type="SAM" id="Phobius"/>
    </source>
</evidence>
<accession>A0A7C3VGW6</accession>
<dbReference type="InterPro" id="IPR003018">
    <property type="entry name" value="GAF"/>
</dbReference>
<reference evidence="8" key="1">
    <citation type="journal article" date="2020" name="mSystems">
        <title>Genome- and Community-Level Interaction Insights into Carbon Utilization and Element Cycling Functions of Hydrothermarchaeota in Hydrothermal Sediment.</title>
        <authorList>
            <person name="Zhou Z."/>
            <person name="Liu Y."/>
            <person name="Xu W."/>
            <person name="Pan J."/>
            <person name="Luo Z.H."/>
            <person name="Li M."/>
        </authorList>
    </citation>
    <scope>NUCLEOTIDE SEQUENCE [LARGE SCALE GENOMIC DNA]</scope>
    <source>
        <strain evidence="8">SpSt-374</strain>
    </source>
</reference>
<dbReference type="InterPro" id="IPR003594">
    <property type="entry name" value="HATPase_dom"/>
</dbReference>
<comment type="caution">
    <text evidence="8">The sequence shown here is derived from an EMBL/GenBank/DDBJ whole genome shotgun (WGS) entry which is preliminary data.</text>
</comment>
<dbReference type="SMART" id="SM00065">
    <property type="entry name" value="GAF"/>
    <property type="match status" value="1"/>
</dbReference>
<dbReference type="Gene3D" id="1.10.287.130">
    <property type="match status" value="1"/>
</dbReference>
<evidence type="ECO:0000256" key="3">
    <source>
        <dbReference type="ARBA" id="ARBA00022553"/>
    </source>
</evidence>
<keyword evidence="4" id="KW-0418">Kinase</keyword>
<dbReference type="SUPFAM" id="SSF55874">
    <property type="entry name" value="ATPase domain of HSP90 chaperone/DNA topoisomerase II/histidine kinase"/>
    <property type="match status" value="1"/>
</dbReference>
<comment type="catalytic activity">
    <reaction evidence="1">
        <text>ATP + protein L-histidine = ADP + protein N-phospho-L-histidine.</text>
        <dbReference type="EC" id="2.7.13.3"/>
    </reaction>
</comment>
<evidence type="ECO:0000256" key="1">
    <source>
        <dbReference type="ARBA" id="ARBA00000085"/>
    </source>
</evidence>
<evidence type="ECO:0000256" key="2">
    <source>
        <dbReference type="ARBA" id="ARBA00012438"/>
    </source>
</evidence>
<organism evidence="8">
    <name type="scientific">Planktothricoides sp. SpSt-374</name>
    <dbReference type="NCBI Taxonomy" id="2282167"/>
    <lineage>
        <taxon>Bacteria</taxon>
        <taxon>Bacillati</taxon>
        <taxon>Cyanobacteriota</taxon>
        <taxon>Cyanophyceae</taxon>
        <taxon>Oscillatoriophycideae</taxon>
        <taxon>Oscillatoriales</taxon>
        <taxon>Oscillatoriaceae</taxon>
        <taxon>Planktothricoides</taxon>
    </lineage>
</organism>
<gene>
    <name evidence="8" type="ORF">ENR15_11020</name>
</gene>
<feature type="domain" description="Histidine kinase" evidence="7">
    <location>
        <begin position="652"/>
        <end position="911"/>
    </location>
</feature>
<dbReference type="PRINTS" id="PR00344">
    <property type="entry name" value="BCTRLSENSOR"/>
</dbReference>
<dbReference type="Pfam" id="PF02518">
    <property type="entry name" value="HATPase_c"/>
    <property type="match status" value="1"/>
</dbReference>